<sequence>MIPTSMFDDMQGAFLNLLGLRPLDEIAFNSDCTGVCRLLSLPPFEPFRAVTLEFTTDQVNAHLTISDDDAWERIATGNIVDSAVRIEKETALTGPALPAPLSNWAALVDSLRTVSDCMSSNESIGPHIHFAFGALEDSRYSWFNPDRTSNTQECKLIDAYNQISDAIE</sequence>
<keyword evidence="2" id="KW-1185">Reference proteome</keyword>
<organism evidence="1 2">
    <name type="scientific">Stieleria neptunia</name>
    <dbReference type="NCBI Taxonomy" id="2527979"/>
    <lineage>
        <taxon>Bacteria</taxon>
        <taxon>Pseudomonadati</taxon>
        <taxon>Planctomycetota</taxon>
        <taxon>Planctomycetia</taxon>
        <taxon>Pirellulales</taxon>
        <taxon>Pirellulaceae</taxon>
        <taxon>Stieleria</taxon>
    </lineage>
</organism>
<protein>
    <submittedName>
        <fullName evidence="1">Uncharacterized protein</fullName>
    </submittedName>
</protein>
<name>A0A518I167_9BACT</name>
<gene>
    <name evidence="1" type="ORF">Enr13x_67520</name>
</gene>
<proteinExistence type="predicted"/>
<dbReference type="Proteomes" id="UP000319004">
    <property type="component" value="Chromosome"/>
</dbReference>
<dbReference type="RefSeq" id="WP_145390975.1">
    <property type="nucleotide sequence ID" value="NZ_CP037423.1"/>
</dbReference>
<dbReference type="EMBL" id="CP037423">
    <property type="protein sequence ID" value="QDV46843.1"/>
    <property type="molecule type" value="Genomic_DNA"/>
</dbReference>
<dbReference type="AlphaFoldDB" id="A0A518I167"/>
<reference evidence="1 2" key="1">
    <citation type="submission" date="2019-03" db="EMBL/GenBank/DDBJ databases">
        <title>Deep-cultivation of Planctomycetes and their phenomic and genomic characterization uncovers novel biology.</title>
        <authorList>
            <person name="Wiegand S."/>
            <person name="Jogler M."/>
            <person name="Boedeker C."/>
            <person name="Pinto D."/>
            <person name="Vollmers J."/>
            <person name="Rivas-Marin E."/>
            <person name="Kohn T."/>
            <person name="Peeters S.H."/>
            <person name="Heuer A."/>
            <person name="Rast P."/>
            <person name="Oberbeckmann S."/>
            <person name="Bunk B."/>
            <person name="Jeske O."/>
            <person name="Meyerdierks A."/>
            <person name="Storesund J.E."/>
            <person name="Kallscheuer N."/>
            <person name="Luecker S."/>
            <person name="Lage O.M."/>
            <person name="Pohl T."/>
            <person name="Merkel B.J."/>
            <person name="Hornburger P."/>
            <person name="Mueller R.-W."/>
            <person name="Bruemmer F."/>
            <person name="Labrenz M."/>
            <person name="Spormann A.M."/>
            <person name="Op den Camp H."/>
            <person name="Overmann J."/>
            <person name="Amann R."/>
            <person name="Jetten M.S.M."/>
            <person name="Mascher T."/>
            <person name="Medema M.H."/>
            <person name="Devos D.P."/>
            <person name="Kaster A.-K."/>
            <person name="Ovreas L."/>
            <person name="Rohde M."/>
            <person name="Galperin M.Y."/>
            <person name="Jogler C."/>
        </authorList>
    </citation>
    <scope>NUCLEOTIDE SEQUENCE [LARGE SCALE GENOMIC DNA]</scope>
    <source>
        <strain evidence="1 2">Enr13</strain>
    </source>
</reference>
<evidence type="ECO:0000313" key="2">
    <source>
        <dbReference type="Proteomes" id="UP000319004"/>
    </source>
</evidence>
<accession>A0A518I167</accession>
<dbReference type="KEGG" id="snep:Enr13x_67520"/>
<evidence type="ECO:0000313" key="1">
    <source>
        <dbReference type="EMBL" id="QDV46843.1"/>
    </source>
</evidence>